<comment type="cofactor">
    <cofactor evidence="5">
        <name>FAD</name>
        <dbReference type="ChEBI" id="CHEBI:57692"/>
    </cofactor>
</comment>
<dbReference type="Gene3D" id="3.50.50.60">
    <property type="entry name" value="FAD/NAD(P)-binding domain"/>
    <property type="match status" value="1"/>
</dbReference>
<feature type="binding site" evidence="5">
    <location>
        <position position="55"/>
    </location>
    <ligand>
        <name>FAD</name>
        <dbReference type="ChEBI" id="CHEBI:57692"/>
    </ligand>
</feature>
<evidence type="ECO:0000256" key="4">
    <source>
        <dbReference type="ARBA" id="ARBA00023033"/>
    </source>
</evidence>
<dbReference type="Pfam" id="PF01494">
    <property type="entry name" value="FAD_binding_3"/>
    <property type="match status" value="2"/>
</dbReference>
<feature type="domain" description="FAD-binding" evidence="6">
    <location>
        <begin position="11"/>
        <end position="186"/>
    </location>
</feature>
<feature type="binding site" evidence="5">
    <location>
        <position position="302"/>
    </location>
    <ligand>
        <name>FAD</name>
        <dbReference type="ChEBI" id="CHEBI:57692"/>
    </ligand>
</feature>
<keyword evidence="5" id="KW-0547">Nucleotide-binding</keyword>
<keyword evidence="8" id="KW-1185">Reference proteome</keyword>
<evidence type="ECO:0000256" key="5">
    <source>
        <dbReference type="HAMAP-Rule" id="MF_00845"/>
    </source>
</evidence>
<comment type="subunit">
    <text evidence="5">Monomer.</text>
</comment>
<dbReference type="PROSITE" id="PS51257">
    <property type="entry name" value="PROKAR_LIPOPROTEIN"/>
    <property type="match status" value="1"/>
</dbReference>
<dbReference type="EMBL" id="BAAAZO010000002">
    <property type="protein sequence ID" value="GAA3598516.1"/>
    <property type="molecule type" value="Genomic_DNA"/>
</dbReference>
<dbReference type="HAMAP" id="MF_00845">
    <property type="entry name" value="TetX_monooxygenase"/>
    <property type="match status" value="1"/>
</dbReference>
<feature type="binding site" evidence="5">
    <location>
        <position position="112"/>
    </location>
    <ligand>
        <name>FAD</name>
        <dbReference type="ChEBI" id="CHEBI:57692"/>
    </ligand>
</feature>
<dbReference type="SUPFAM" id="SSF51905">
    <property type="entry name" value="FAD/NAD(P)-binding domain"/>
    <property type="match status" value="1"/>
</dbReference>
<keyword evidence="3 5" id="KW-0560">Oxidoreductase</keyword>
<dbReference type="EC" id="1.14.13.-" evidence="5"/>
<feature type="binding site" evidence="5">
    <location>
        <position position="48"/>
    </location>
    <ligand>
        <name>NADPH</name>
        <dbReference type="ChEBI" id="CHEBI:57783"/>
    </ligand>
</feature>
<reference evidence="8" key="1">
    <citation type="journal article" date="2019" name="Int. J. Syst. Evol. Microbiol.">
        <title>The Global Catalogue of Microorganisms (GCM) 10K type strain sequencing project: providing services to taxonomists for standard genome sequencing and annotation.</title>
        <authorList>
            <consortium name="The Broad Institute Genomics Platform"/>
            <consortium name="The Broad Institute Genome Sequencing Center for Infectious Disease"/>
            <person name="Wu L."/>
            <person name="Ma J."/>
        </authorList>
    </citation>
    <scope>NUCLEOTIDE SEQUENCE [LARGE SCALE GENOMIC DNA]</scope>
    <source>
        <strain evidence="8">JCM 16902</strain>
    </source>
</reference>
<evidence type="ECO:0000259" key="6">
    <source>
        <dbReference type="Pfam" id="PF01494"/>
    </source>
</evidence>
<dbReference type="InterPro" id="IPR036188">
    <property type="entry name" value="FAD/NAD-bd_sf"/>
</dbReference>
<accession>A0ABP6Z892</accession>
<feature type="domain" description="FAD-binding" evidence="6">
    <location>
        <begin position="297"/>
        <end position="345"/>
    </location>
</feature>
<dbReference type="InterPro" id="IPR002938">
    <property type="entry name" value="FAD-bd"/>
</dbReference>
<evidence type="ECO:0000256" key="3">
    <source>
        <dbReference type="ARBA" id="ARBA00023002"/>
    </source>
</evidence>
<evidence type="ECO:0000313" key="7">
    <source>
        <dbReference type="EMBL" id="GAA3598516.1"/>
    </source>
</evidence>
<dbReference type="PANTHER" id="PTHR46972:SF1">
    <property type="entry name" value="FAD DEPENDENT OXIDOREDUCTASE DOMAIN-CONTAINING PROTEIN"/>
    <property type="match status" value="1"/>
</dbReference>
<comment type="similarity">
    <text evidence="5">Belongs to the aromatic-ring hydroxylase family. TetX subfamily.</text>
</comment>
<name>A0ABP6Z892_9ACTN</name>
<sequence length="367" mass="39481">MKGMTTSPREARIAVVGAGPAGLACARILRKHGLDVTVYDRDPGPDARNQGGTLDLDTEHGQNALREAGLLDQFFALARPEGQEMRKVGLTGELLGQHLPEPDEMFKPEIDRGLLRNLLLDSLEPGTVRWGKGLASVQDGRRLHFTDGTQEDADLVIGADGAFSRVRAAVSSSAPLYSGISFLEAWFDDVEARHTDLADLVGQGLMASADGSRALFAQRNGGDHIRVYIIQKVELDWISRLGLTIHDTEGIRAHLLGEFAGWGPRMTQMLTDNDGVYVDRPIFALPAPYAWEHSPTLTLIGDAAHVMPPIGVGVNLALHDAHDLALALAGAATVEEALTSYEKIMLERSDEIGASLGRGAEGMLDAD</sequence>
<keyword evidence="5" id="KW-0521">NADP</keyword>
<dbReference type="PANTHER" id="PTHR46972">
    <property type="entry name" value="MONOOXYGENASE ASQM-RELATED"/>
    <property type="match status" value="1"/>
</dbReference>
<protein>
    <recommendedName>
        <fullName evidence="5">Flavin-dependent monooxygenase</fullName>
    </recommendedName>
    <alternativeName>
        <fullName evidence="5">TetX monooxygenase</fullName>
        <shortName evidence="5">TetX</shortName>
        <ecNumber evidence="5">1.14.13.-</ecNumber>
    </alternativeName>
</protein>
<keyword evidence="1 5" id="KW-0285">Flavoprotein</keyword>
<proteinExistence type="inferred from homology"/>
<evidence type="ECO:0000256" key="2">
    <source>
        <dbReference type="ARBA" id="ARBA00022827"/>
    </source>
</evidence>
<dbReference type="InterPro" id="IPR043683">
    <property type="entry name" value="TetX_monooxygenase"/>
</dbReference>
<organism evidence="7 8">
    <name type="scientific">Kineosporia mesophila</name>
    <dbReference type="NCBI Taxonomy" id="566012"/>
    <lineage>
        <taxon>Bacteria</taxon>
        <taxon>Bacillati</taxon>
        <taxon>Actinomycetota</taxon>
        <taxon>Actinomycetes</taxon>
        <taxon>Kineosporiales</taxon>
        <taxon>Kineosporiaceae</taxon>
        <taxon>Kineosporia</taxon>
    </lineage>
</organism>
<dbReference type="Proteomes" id="UP001501074">
    <property type="component" value="Unassembled WGS sequence"/>
</dbReference>
<keyword evidence="4 5" id="KW-0503">Monooxygenase</keyword>
<evidence type="ECO:0000313" key="8">
    <source>
        <dbReference type="Proteomes" id="UP001501074"/>
    </source>
</evidence>
<keyword evidence="2 5" id="KW-0274">FAD</keyword>
<dbReference type="PRINTS" id="PR00420">
    <property type="entry name" value="RNGMNOXGNASE"/>
</dbReference>
<keyword evidence="5" id="KW-0963">Cytoplasm</keyword>
<evidence type="ECO:0000256" key="1">
    <source>
        <dbReference type="ARBA" id="ARBA00022630"/>
    </source>
</evidence>
<comment type="caution">
    <text evidence="7">The sequence shown here is derived from an EMBL/GenBank/DDBJ whole genome shotgun (WGS) entry which is preliminary data.</text>
</comment>
<comment type="catalytic activity">
    <reaction evidence="5">
        <text>a tetracycline + NADPH + O2 + H(+) = an 11a-hydroxytetracycline + NADP(+) + H2O</text>
        <dbReference type="Rhea" id="RHEA:61444"/>
        <dbReference type="ChEBI" id="CHEBI:15377"/>
        <dbReference type="ChEBI" id="CHEBI:15378"/>
        <dbReference type="ChEBI" id="CHEBI:15379"/>
        <dbReference type="ChEBI" id="CHEBI:57783"/>
        <dbReference type="ChEBI" id="CHEBI:58349"/>
        <dbReference type="ChEBI" id="CHEBI:144644"/>
        <dbReference type="ChEBI" id="CHEBI:144645"/>
    </reaction>
</comment>
<gene>
    <name evidence="7" type="ORF">GCM10022223_12360</name>
</gene>
<comment type="domain">
    <text evidence="5">Consists of an N-terminal FAD-binding domain with a Rossman fold and a C-terminal substrate-binding domain.</text>
</comment>
<comment type="subcellular location">
    <subcellularLocation>
        <location evidence="5">Cytoplasm</location>
    </subcellularLocation>
</comment>
<comment type="function">
    <text evidence="5">An FAD-requiring monooxygenase active on some tetracycline antibiotic derivatives, which leads to their inactivation. Hydroxylates carbon 11a of tetracycline and some analogs.</text>
</comment>